<protein>
    <recommendedName>
        <fullName evidence="3">GLPGLI family protein</fullName>
    </recommendedName>
</protein>
<proteinExistence type="predicted"/>
<gene>
    <name evidence="1" type="ORF">PRLR5076_23800</name>
</gene>
<dbReference type="InterPro" id="IPR005901">
    <property type="entry name" value="GLPGLI"/>
</dbReference>
<organism evidence="1 2">
    <name type="scientific">Prevotella lacticifex</name>
    <dbReference type="NCBI Taxonomy" id="2854755"/>
    <lineage>
        <taxon>Bacteria</taxon>
        <taxon>Pseudomonadati</taxon>
        <taxon>Bacteroidota</taxon>
        <taxon>Bacteroidia</taxon>
        <taxon>Bacteroidales</taxon>
        <taxon>Prevotellaceae</taxon>
        <taxon>Prevotella</taxon>
    </lineage>
</organism>
<comment type="caution">
    <text evidence="1">The sequence shown here is derived from an EMBL/GenBank/DDBJ whole genome shotgun (WGS) entry which is preliminary data.</text>
</comment>
<name>A0A9R1CBJ8_9BACT</name>
<evidence type="ECO:0008006" key="3">
    <source>
        <dbReference type="Google" id="ProtNLM"/>
    </source>
</evidence>
<accession>A0A9R1CBJ8</accession>
<dbReference type="Proteomes" id="UP000825483">
    <property type="component" value="Unassembled WGS sequence"/>
</dbReference>
<dbReference type="Pfam" id="PF09697">
    <property type="entry name" value="Porph_ging"/>
    <property type="match status" value="1"/>
</dbReference>
<sequence>MWYSVGYKEKTEGDPDFKDKEVLEIGNNYSFYYSYQRKLLNNYVDSMKRLYPSPETRLLHYDDKTPWMGNSYMILKSQHNDSLVYMEKINQGQWFRYTETFPSDSWKLVDGDTTILSLPCNKATLDLHGRHWTVWYTTEIPISDGPWKFKGLPGLIMKASESEGIFSFTCIGINESHEPIVVEKHKFVDTTPKKFENELRDYWSNQMEYIMRVQNIPHSPGLWKNEKSYTPCLREFY</sequence>
<evidence type="ECO:0000313" key="2">
    <source>
        <dbReference type="Proteomes" id="UP000825483"/>
    </source>
</evidence>
<evidence type="ECO:0000313" key="1">
    <source>
        <dbReference type="EMBL" id="GJG59529.1"/>
    </source>
</evidence>
<dbReference type="AlphaFoldDB" id="A0A9R1CBJ8"/>
<keyword evidence="2" id="KW-1185">Reference proteome</keyword>
<dbReference type="EMBL" id="BPUB01000002">
    <property type="protein sequence ID" value="GJG59529.1"/>
    <property type="molecule type" value="Genomic_DNA"/>
</dbReference>
<reference evidence="1" key="1">
    <citation type="journal article" date="2022" name="Int. J. Syst. Evol. Microbiol.">
        <title>Prevotella lacticifex sp. nov., isolated from the rumen of cows.</title>
        <authorList>
            <person name="Shinkai T."/>
            <person name="Ikeyama N."/>
            <person name="Kumagai M."/>
            <person name="Ohmori H."/>
            <person name="Sakamoto M."/>
            <person name="Ohkuma M."/>
            <person name="Mitsumori M."/>
        </authorList>
    </citation>
    <scope>NUCLEOTIDE SEQUENCE</scope>
    <source>
        <strain evidence="1">R5076</strain>
    </source>
</reference>
<dbReference type="NCBIfam" id="TIGR01200">
    <property type="entry name" value="GLPGLI"/>
    <property type="match status" value="1"/>
</dbReference>